<gene>
    <name evidence="2" type="ORF">ACK4CT_17470</name>
</gene>
<name>A0ABW9LED1_9MYCO</name>
<dbReference type="RefSeq" id="WP_409543860.1">
    <property type="nucleotide sequence ID" value="NZ_JBKBDD010000006.1"/>
</dbReference>
<feature type="compositionally biased region" description="Basic residues" evidence="1">
    <location>
        <begin position="60"/>
        <end position="78"/>
    </location>
</feature>
<evidence type="ECO:0000256" key="1">
    <source>
        <dbReference type="SAM" id="MobiDB-lite"/>
    </source>
</evidence>
<reference evidence="2 3" key="1">
    <citation type="submission" date="2024-12" db="EMBL/GenBank/DDBJ databases">
        <title>The coexistence of Mycolicibacterium septicum and Mycolicibacterium nivoides in clinical samples.</title>
        <authorList>
            <person name="Wang C."/>
            <person name="Feng Y."/>
            <person name="Zong Z."/>
        </authorList>
    </citation>
    <scope>NUCLEOTIDE SEQUENCE [LARGE SCALE GENOMIC DNA]</scope>
    <source>
        <strain evidence="2 3">120309</strain>
    </source>
</reference>
<feature type="region of interest" description="Disordered" evidence="1">
    <location>
        <begin position="55"/>
        <end position="78"/>
    </location>
</feature>
<protein>
    <submittedName>
        <fullName evidence="2">Uncharacterized protein</fullName>
    </submittedName>
</protein>
<dbReference type="EMBL" id="JBKBDD010000006">
    <property type="protein sequence ID" value="MFN6544976.1"/>
    <property type="molecule type" value="Genomic_DNA"/>
</dbReference>
<evidence type="ECO:0000313" key="2">
    <source>
        <dbReference type="EMBL" id="MFN6544976.1"/>
    </source>
</evidence>
<proteinExistence type="predicted"/>
<dbReference type="Proteomes" id="UP001635816">
    <property type="component" value="Unassembled WGS sequence"/>
</dbReference>
<organism evidence="2 3">
    <name type="scientific">Mycolicibacterium nivoides</name>
    <dbReference type="NCBI Taxonomy" id="2487344"/>
    <lineage>
        <taxon>Bacteria</taxon>
        <taxon>Bacillati</taxon>
        <taxon>Actinomycetota</taxon>
        <taxon>Actinomycetes</taxon>
        <taxon>Mycobacteriales</taxon>
        <taxon>Mycobacteriaceae</taxon>
        <taxon>Mycolicibacterium</taxon>
    </lineage>
</organism>
<evidence type="ECO:0000313" key="3">
    <source>
        <dbReference type="Proteomes" id="UP001635816"/>
    </source>
</evidence>
<accession>A0ABW9LED1</accession>
<sequence>MLMMGHTAGCSHKIDEVAGILTPILEAGTRNFIRHRVDGPTGASTSVRRQLAMITAGAIRSRRSSRALPARRSRRRDT</sequence>
<comment type="caution">
    <text evidence="2">The sequence shown here is derived from an EMBL/GenBank/DDBJ whole genome shotgun (WGS) entry which is preliminary data.</text>
</comment>
<keyword evidence="3" id="KW-1185">Reference proteome</keyword>